<dbReference type="InterPro" id="IPR007219">
    <property type="entry name" value="XnlR_reg_dom"/>
</dbReference>
<evidence type="ECO:0000256" key="3">
    <source>
        <dbReference type="ARBA" id="ARBA00023242"/>
    </source>
</evidence>
<keyword evidence="3" id="KW-0539">Nucleus</keyword>
<gene>
    <name evidence="6" type="ORF">BDV29DRAFT_76447</name>
</gene>
<organism evidence="6 7">
    <name type="scientific">Aspergillus leporis</name>
    <dbReference type="NCBI Taxonomy" id="41062"/>
    <lineage>
        <taxon>Eukaryota</taxon>
        <taxon>Fungi</taxon>
        <taxon>Dikarya</taxon>
        <taxon>Ascomycota</taxon>
        <taxon>Pezizomycotina</taxon>
        <taxon>Eurotiomycetes</taxon>
        <taxon>Eurotiomycetidae</taxon>
        <taxon>Eurotiales</taxon>
        <taxon>Aspergillaceae</taxon>
        <taxon>Aspergillus</taxon>
        <taxon>Aspergillus subgen. Circumdati</taxon>
    </lineage>
</organism>
<keyword evidence="4" id="KW-0472">Membrane</keyword>
<keyword evidence="4" id="KW-0812">Transmembrane</keyword>
<feature type="domain" description="Xylanolytic transcriptional activator regulatory" evidence="5">
    <location>
        <begin position="4"/>
        <end position="158"/>
    </location>
</feature>
<evidence type="ECO:0000313" key="7">
    <source>
        <dbReference type="Proteomes" id="UP000326565"/>
    </source>
</evidence>
<dbReference type="GO" id="GO:0003677">
    <property type="term" value="F:DNA binding"/>
    <property type="evidence" value="ECO:0007669"/>
    <property type="project" value="InterPro"/>
</dbReference>
<dbReference type="GO" id="GO:0003700">
    <property type="term" value="F:DNA-binding transcription factor activity"/>
    <property type="evidence" value="ECO:0007669"/>
    <property type="project" value="InterPro"/>
</dbReference>
<dbReference type="Proteomes" id="UP000326565">
    <property type="component" value="Unassembled WGS sequence"/>
</dbReference>
<dbReference type="GO" id="GO:0008270">
    <property type="term" value="F:zinc ion binding"/>
    <property type="evidence" value="ECO:0007669"/>
    <property type="project" value="InterPro"/>
</dbReference>
<reference evidence="6 7" key="1">
    <citation type="submission" date="2019-04" db="EMBL/GenBank/DDBJ databases">
        <title>Friends and foes A comparative genomics study of 23 Aspergillus species from section Flavi.</title>
        <authorList>
            <consortium name="DOE Joint Genome Institute"/>
            <person name="Kjaerbolling I."/>
            <person name="Vesth T."/>
            <person name="Frisvad J.C."/>
            <person name="Nybo J.L."/>
            <person name="Theobald S."/>
            <person name="Kildgaard S."/>
            <person name="Isbrandt T."/>
            <person name="Kuo A."/>
            <person name="Sato A."/>
            <person name="Lyhne E.K."/>
            <person name="Kogle M.E."/>
            <person name="Wiebenga A."/>
            <person name="Kun R.S."/>
            <person name="Lubbers R.J."/>
            <person name="Makela M.R."/>
            <person name="Barry K."/>
            <person name="Chovatia M."/>
            <person name="Clum A."/>
            <person name="Daum C."/>
            <person name="Haridas S."/>
            <person name="He G."/>
            <person name="LaButti K."/>
            <person name="Lipzen A."/>
            <person name="Mondo S."/>
            <person name="Riley R."/>
            <person name="Salamov A."/>
            <person name="Simmons B.A."/>
            <person name="Magnuson J.K."/>
            <person name="Henrissat B."/>
            <person name="Mortensen U.H."/>
            <person name="Larsen T.O."/>
            <person name="Devries R.P."/>
            <person name="Grigoriev I.V."/>
            <person name="Machida M."/>
            <person name="Baker S.E."/>
            <person name="Andersen M.R."/>
        </authorList>
    </citation>
    <scope>NUCLEOTIDE SEQUENCE [LARGE SCALE GENOMIC DNA]</scope>
    <source>
        <strain evidence="6 7">CBS 151.66</strain>
    </source>
</reference>
<feature type="transmembrane region" description="Helical" evidence="4">
    <location>
        <begin position="34"/>
        <end position="54"/>
    </location>
</feature>
<evidence type="ECO:0000256" key="1">
    <source>
        <dbReference type="ARBA" id="ARBA00023015"/>
    </source>
</evidence>
<dbReference type="EMBL" id="ML732421">
    <property type="protein sequence ID" value="KAB8068035.1"/>
    <property type="molecule type" value="Genomic_DNA"/>
</dbReference>
<accession>A0A5N5WJQ5</accession>
<dbReference type="PANTHER" id="PTHR46910">
    <property type="entry name" value="TRANSCRIPTION FACTOR PDR1"/>
    <property type="match status" value="1"/>
</dbReference>
<dbReference type="PANTHER" id="PTHR46910:SF40">
    <property type="entry name" value="ZN(II)2CYS6 TRANSCRIPTION FACTOR (EUROFUNG)"/>
    <property type="match status" value="1"/>
</dbReference>
<name>A0A5N5WJQ5_9EURO</name>
<evidence type="ECO:0000256" key="4">
    <source>
        <dbReference type="SAM" id="Phobius"/>
    </source>
</evidence>
<proteinExistence type="predicted"/>
<keyword evidence="4" id="KW-1133">Transmembrane helix</keyword>
<evidence type="ECO:0000313" key="6">
    <source>
        <dbReference type="EMBL" id="KAB8068035.1"/>
    </source>
</evidence>
<dbReference type="GO" id="GO:0006351">
    <property type="term" value="P:DNA-templated transcription"/>
    <property type="evidence" value="ECO:0007669"/>
    <property type="project" value="InterPro"/>
</dbReference>
<dbReference type="AlphaFoldDB" id="A0A5N5WJQ5"/>
<evidence type="ECO:0000256" key="2">
    <source>
        <dbReference type="ARBA" id="ARBA00023163"/>
    </source>
</evidence>
<keyword evidence="1" id="KW-0805">Transcription regulation</keyword>
<sequence length="293" mass="34012">MEDYLNIIYPLIPVVHRPSFRQALQEDRDCDDSCFLGLFLAITAVVIATLPSRFQHYRSLSTPLRFQSRQETVRICADRIMKLRTYTYFDEINFQKFAISYLLYIAFLQLRNHNRSRMMDVEAMQIARLLDLHCISEYEGLNRIETQLRKKGFWLIFYGFVHARLQNMFGEQLSYLDPVLLQAINPEDLLPVEVDDEFILEHEVLMPATPTPCLVTGFIIHSRVFWAAIRSPVPGQSPEEPCPCVCAHDPKIQISYLQTRLQSLKYLLHDIPPALQLWGPPSEDNLKSPARLG</sequence>
<keyword evidence="7" id="KW-1185">Reference proteome</keyword>
<keyword evidence="2" id="KW-0804">Transcription</keyword>
<dbReference type="Pfam" id="PF04082">
    <property type="entry name" value="Fungal_trans"/>
    <property type="match status" value="1"/>
</dbReference>
<evidence type="ECO:0000259" key="5">
    <source>
        <dbReference type="Pfam" id="PF04082"/>
    </source>
</evidence>
<dbReference type="InterPro" id="IPR050987">
    <property type="entry name" value="AtrR-like"/>
</dbReference>
<protein>
    <recommendedName>
        <fullName evidence="5">Xylanolytic transcriptional activator regulatory domain-containing protein</fullName>
    </recommendedName>
</protein>
<dbReference type="OrthoDB" id="39175at2759"/>
<dbReference type="CDD" id="cd12148">
    <property type="entry name" value="fungal_TF_MHR"/>
    <property type="match status" value="1"/>
</dbReference>